<evidence type="ECO:0000256" key="7">
    <source>
        <dbReference type="ARBA" id="ARBA00023145"/>
    </source>
</evidence>
<feature type="domain" description="Peptidase S1" evidence="12">
    <location>
        <begin position="40"/>
        <end position="264"/>
    </location>
</feature>
<evidence type="ECO:0000256" key="9">
    <source>
        <dbReference type="ARBA" id="ARBA00036320"/>
    </source>
</evidence>
<dbReference type="CDD" id="cd00190">
    <property type="entry name" value="Tryp_SPc"/>
    <property type="match status" value="1"/>
</dbReference>
<keyword evidence="6" id="KW-0720">Serine protease</keyword>
<sequence length="269" mass="28831">MDLLAKLLILLLSGILTNCKQQDVTTTTTTAPVISIGPRIVGGRRAQAGQFPHQVSLRYYGSHICGASIISPSYVLTAAHCVKFGHNVVSPLRLAVQVGSLVLNSFETYVDVTDVQVHPQYRNGGHGFDIAVLRLKQKLRFNANVGAIELAEKDPPVNSTVTISGWGAISHGGPISRELLYVQVRSISRAQCTSRYMTRLPETTICLMHGANLGACHGDSGGPAVYQNRLIGVASFVLGGCGREAPDGYESVATLSRWIRSNANLVPPN</sequence>
<evidence type="ECO:0000256" key="4">
    <source>
        <dbReference type="ARBA" id="ARBA00022729"/>
    </source>
</evidence>
<keyword evidence="8" id="KW-1015">Disulfide bond</keyword>
<evidence type="ECO:0000313" key="14">
    <source>
        <dbReference type="Proteomes" id="UP000001070"/>
    </source>
</evidence>
<dbReference type="InterPro" id="IPR043504">
    <property type="entry name" value="Peptidase_S1_PA_chymotrypsin"/>
</dbReference>
<organism evidence="14">
    <name type="scientific">Drosophila grimshawi</name>
    <name type="common">Hawaiian fruit fly</name>
    <name type="synonym">Idiomyia grimshawi</name>
    <dbReference type="NCBI Taxonomy" id="7222"/>
    <lineage>
        <taxon>Eukaryota</taxon>
        <taxon>Metazoa</taxon>
        <taxon>Ecdysozoa</taxon>
        <taxon>Arthropoda</taxon>
        <taxon>Hexapoda</taxon>
        <taxon>Insecta</taxon>
        <taxon>Pterygota</taxon>
        <taxon>Neoptera</taxon>
        <taxon>Endopterygota</taxon>
        <taxon>Diptera</taxon>
        <taxon>Brachycera</taxon>
        <taxon>Muscomorpha</taxon>
        <taxon>Ephydroidea</taxon>
        <taxon>Drosophilidae</taxon>
        <taxon>Drosophila</taxon>
        <taxon>Hawaiian Drosophila</taxon>
    </lineage>
</organism>
<dbReference type="MEROPS" id="S01.A89"/>
<dbReference type="FunFam" id="2.40.10.10:FF:000034">
    <property type="entry name" value="Eupolytin"/>
    <property type="match status" value="1"/>
</dbReference>
<dbReference type="InterPro" id="IPR001254">
    <property type="entry name" value="Trypsin_dom"/>
</dbReference>
<dbReference type="SMART" id="SM00020">
    <property type="entry name" value="Tryp_SPc"/>
    <property type="match status" value="1"/>
</dbReference>
<dbReference type="OrthoDB" id="60866at2759"/>
<feature type="chain" id="PRO_5002812490" description="trypsin" evidence="11">
    <location>
        <begin position="22"/>
        <end position="269"/>
    </location>
</feature>
<dbReference type="InterPro" id="IPR018114">
    <property type="entry name" value="TRYPSIN_HIS"/>
</dbReference>
<evidence type="ECO:0000256" key="10">
    <source>
        <dbReference type="ARBA" id="ARBA00038868"/>
    </source>
</evidence>
<dbReference type="KEGG" id="dgr:6565121"/>
<dbReference type="SMR" id="B4JIV2"/>
<evidence type="ECO:0000259" key="12">
    <source>
        <dbReference type="PROSITE" id="PS50240"/>
    </source>
</evidence>
<dbReference type="GO" id="GO:0006508">
    <property type="term" value="P:proteolysis"/>
    <property type="evidence" value="ECO:0007669"/>
    <property type="project" value="UniProtKB-KW"/>
</dbReference>
<keyword evidence="14" id="KW-1185">Reference proteome</keyword>
<dbReference type="Proteomes" id="UP000001070">
    <property type="component" value="Unassembled WGS sequence"/>
</dbReference>
<dbReference type="InParanoid" id="B4JIV2"/>
<dbReference type="eggNOG" id="KOG3627">
    <property type="taxonomic scope" value="Eukaryota"/>
</dbReference>
<comment type="subcellular location">
    <subcellularLocation>
        <location evidence="1">Secreted</location>
        <location evidence="1">Extracellular space</location>
    </subcellularLocation>
</comment>
<dbReference type="EC" id="3.4.21.4" evidence="10"/>
<dbReference type="Pfam" id="PF00089">
    <property type="entry name" value="Trypsin"/>
    <property type="match status" value="1"/>
</dbReference>
<dbReference type="SUPFAM" id="SSF50494">
    <property type="entry name" value="Trypsin-like serine proteases"/>
    <property type="match status" value="1"/>
</dbReference>
<evidence type="ECO:0000313" key="13">
    <source>
        <dbReference type="EMBL" id="EDV99516.1"/>
    </source>
</evidence>
<dbReference type="HOGENOM" id="CLU_006842_7_4_1"/>
<dbReference type="GO" id="GO:0005576">
    <property type="term" value="C:extracellular region"/>
    <property type="evidence" value="ECO:0007669"/>
    <property type="project" value="UniProtKB-SubCell"/>
</dbReference>
<name>B4JIV2_DROGR</name>
<evidence type="ECO:0000256" key="2">
    <source>
        <dbReference type="ARBA" id="ARBA00007664"/>
    </source>
</evidence>
<keyword evidence="7" id="KW-0865">Zymogen</keyword>
<reference evidence="13 14" key="1">
    <citation type="journal article" date="2007" name="Nature">
        <title>Evolution of genes and genomes on the Drosophila phylogeny.</title>
        <authorList>
            <consortium name="Drosophila 12 Genomes Consortium"/>
            <person name="Clark A.G."/>
            <person name="Eisen M.B."/>
            <person name="Smith D.R."/>
            <person name="Bergman C.M."/>
            <person name="Oliver B."/>
            <person name="Markow T.A."/>
            <person name="Kaufman T.C."/>
            <person name="Kellis M."/>
            <person name="Gelbart W."/>
            <person name="Iyer V.N."/>
            <person name="Pollard D.A."/>
            <person name="Sackton T.B."/>
            <person name="Larracuente A.M."/>
            <person name="Singh N.D."/>
            <person name="Abad J.P."/>
            <person name="Abt D.N."/>
            <person name="Adryan B."/>
            <person name="Aguade M."/>
            <person name="Akashi H."/>
            <person name="Anderson W.W."/>
            <person name="Aquadro C.F."/>
            <person name="Ardell D.H."/>
            <person name="Arguello R."/>
            <person name="Artieri C.G."/>
            <person name="Barbash D.A."/>
            <person name="Barker D."/>
            <person name="Barsanti P."/>
            <person name="Batterham P."/>
            <person name="Batzoglou S."/>
            <person name="Begun D."/>
            <person name="Bhutkar A."/>
            <person name="Blanco E."/>
            <person name="Bosak S.A."/>
            <person name="Bradley R.K."/>
            <person name="Brand A.D."/>
            <person name="Brent M.R."/>
            <person name="Brooks A.N."/>
            <person name="Brown R.H."/>
            <person name="Butlin R.K."/>
            <person name="Caggese C."/>
            <person name="Calvi B.R."/>
            <person name="Bernardo de Carvalho A."/>
            <person name="Caspi A."/>
            <person name="Castrezana S."/>
            <person name="Celniker S.E."/>
            <person name="Chang J.L."/>
            <person name="Chapple C."/>
            <person name="Chatterji S."/>
            <person name="Chinwalla A."/>
            <person name="Civetta A."/>
            <person name="Clifton S.W."/>
            <person name="Comeron J.M."/>
            <person name="Costello J.C."/>
            <person name="Coyne J.A."/>
            <person name="Daub J."/>
            <person name="David R.G."/>
            <person name="Delcher A.L."/>
            <person name="Delehaunty K."/>
            <person name="Do C.B."/>
            <person name="Ebling H."/>
            <person name="Edwards K."/>
            <person name="Eickbush T."/>
            <person name="Evans J.D."/>
            <person name="Filipski A."/>
            <person name="Findeiss S."/>
            <person name="Freyhult E."/>
            <person name="Fulton L."/>
            <person name="Fulton R."/>
            <person name="Garcia A.C."/>
            <person name="Gardiner A."/>
            <person name="Garfield D.A."/>
            <person name="Garvin B.E."/>
            <person name="Gibson G."/>
            <person name="Gilbert D."/>
            <person name="Gnerre S."/>
            <person name="Godfrey J."/>
            <person name="Good R."/>
            <person name="Gotea V."/>
            <person name="Gravely B."/>
            <person name="Greenberg A.J."/>
            <person name="Griffiths-Jones S."/>
            <person name="Gross S."/>
            <person name="Guigo R."/>
            <person name="Gustafson E.A."/>
            <person name="Haerty W."/>
            <person name="Hahn M.W."/>
            <person name="Halligan D.L."/>
            <person name="Halpern A.L."/>
            <person name="Halter G.M."/>
            <person name="Han M.V."/>
            <person name="Heger A."/>
            <person name="Hillier L."/>
            <person name="Hinrichs A.S."/>
            <person name="Holmes I."/>
            <person name="Hoskins R.A."/>
            <person name="Hubisz M.J."/>
            <person name="Hultmark D."/>
            <person name="Huntley M.A."/>
            <person name="Jaffe D.B."/>
            <person name="Jagadeeshan S."/>
            <person name="Jeck W.R."/>
            <person name="Johnson J."/>
            <person name="Jones C.D."/>
            <person name="Jordan W.C."/>
            <person name="Karpen G.H."/>
            <person name="Kataoka E."/>
            <person name="Keightley P.D."/>
            <person name="Kheradpour P."/>
            <person name="Kirkness E.F."/>
            <person name="Koerich L.B."/>
            <person name="Kristiansen K."/>
            <person name="Kudrna D."/>
            <person name="Kulathinal R.J."/>
            <person name="Kumar S."/>
            <person name="Kwok R."/>
            <person name="Lander E."/>
            <person name="Langley C.H."/>
            <person name="Lapoint R."/>
            <person name="Lazzaro B.P."/>
            <person name="Lee S.J."/>
            <person name="Levesque L."/>
            <person name="Li R."/>
            <person name="Lin C.F."/>
            <person name="Lin M.F."/>
            <person name="Lindblad-Toh K."/>
            <person name="Llopart A."/>
            <person name="Long M."/>
            <person name="Low L."/>
            <person name="Lozovsky E."/>
            <person name="Lu J."/>
            <person name="Luo M."/>
            <person name="Machado C.A."/>
            <person name="Makalowski W."/>
            <person name="Marzo M."/>
            <person name="Matsuda M."/>
            <person name="Matzkin L."/>
            <person name="McAllister B."/>
            <person name="McBride C.S."/>
            <person name="McKernan B."/>
            <person name="McKernan K."/>
            <person name="Mendez-Lago M."/>
            <person name="Minx P."/>
            <person name="Mollenhauer M.U."/>
            <person name="Montooth K."/>
            <person name="Mount S.M."/>
            <person name="Mu X."/>
            <person name="Myers E."/>
            <person name="Negre B."/>
            <person name="Newfeld S."/>
            <person name="Nielsen R."/>
            <person name="Noor M.A."/>
            <person name="O'Grady P."/>
            <person name="Pachter L."/>
            <person name="Papaceit M."/>
            <person name="Parisi M.J."/>
            <person name="Parisi M."/>
            <person name="Parts L."/>
            <person name="Pedersen J.S."/>
            <person name="Pesole G."/>
            <person name="Phillippy A.M."/>
            <person name="Ponting C.P."/>
            <person name="Pop M."/>
            <person name="Porcelli D."/>
            <person name="Powell J.R."/>
            <person name="Prohaska S."/>
            <person name="Pruitt K."/>
            <person name="Puig M."/>
            <person name="Quesneville H."/>
            <person name="Ram K.R."/>
            <person name="Rand D."/>
            <person name="Rasmussen M.D."/>
            <person name="Reed L.K."/>
            <person name="Reenan R."/>
            <person name="Reily A."/>
            <person name="Remington K.A."/>
            <person name="Rieger T.T."/>
            <person name="Ritchie M.G."/>
            <person name="Robin C."/>
            <person name="Rogers Y.H."/>
            <person name="Rohde C."/>
            <person name="Rozas J."/>
            <person name="Rubenfield M.J."/>
            <person name="Ruiz A."/>
            <person name="Russo S."/>
            <person name="Salzberg S.L."/>
            <person name="Sanchez-Gracia A."/>
            <person name="Saranga D.J."/>
            <person name="Sato H."/>
            <person name="Schaeffer S.W."/>
            <person name="Schatz M.C."/>
            <person name="Schlenke T."/>
            <person name="Schwartz R."/>
            <person name="Segarra C."/>
            <person name="Singh R.S."/>
            <person name="Sirot L."/>
            <person name="Sirota M."/>
            <person name="Sisneros N.B."/>
            <person name="Smith C.D."/>
            <person name="Smith T.F."/>
            <person name="Spieth J."/>
            <person name="Stage D.E."/>
            <person name="Stark A."/>
            <person name="Stephan W."/>
            <person name="Strausberg R.L."/>
            <person name="Strempel S."/>
            <person name="Sturgill D."/>
            <person name="Sutton G."/>
            <person name="Sutton G.G."/>
            <person name="Tao W."/>
            <person name="Teichmann S."/>
            <person name="Tobari Y.N."/>
            <person name="Tomimura Y."/>
            <person name="Tsolas J.M."/>
            <person name="Valente V.L."/>
            <person name="Venter E."/>
            <person name="Venter J.C."/>
            <person name="Vicario S."/>
            <person name="Vieira F.G."/>
            <person name="Vilella A.J."/>
            <person name="Villasante A."/>
            <person name="Walenz B."/>
            <person name="Wang J."/>
            <person name="Wasserman M."/>
            <person name="Watts T."/>
            <person name="Wilson D."/>
            <person name="Wilson R.K."/>
            <person name="Wing R.A."/>
            <person name="Wolfner M.F."/>
            <person name="Wong A."/>
            <person name="Wong G.K."/>
            <person name="Wu C.I."/>
            <person name="Wu G."/>
            <person name="Yamamoto D."/>
            <person name="Yang H.P."/>
            <person name="Yang S.P."/>
            <person name="Yorke J.A."/>
            <person name="Yoshida K."/>
            <person name="Zdobnov E."/>
            <person name="Zhang P."/>
            <person name="Zhang Y."/>
            <person name="Zimin A.V."/>
            <person name="Baldwin J."/>
            <person name="Abdouelleil A."/>
            <person name="Abdulkadir J."/>
            <person name="Abebe A."/>
            <person name="Abera B."/>
            <person name="Abreu J."/>
            <person name="Acer S.C."/>
            <person name="Aftuck L."/>
            <person name="Alexander A."/>
            <person name="An P."/>
            <person name="Anderson E."/>
            <person name="Anderson S."/>
            <person name="Arachi H."/>
            <person name="Azer M."/>
            <person name="Bachantsang P."/>
            <person name="Barry A."/>
            <person name="Bayul T."/>
            <person name="Berlin A."/>
            <person name="Bessette D."/>
            <person name="Bloom T."/>
            <person name="Blye J."/>
            <person name="Boguslavskiy L."/>
            <person name="Bonnet C."/>
            <person name="Boukhgalter B."/>
            <person name="Bourzgui I."/>
            <person name="Brown A."/>
            <person name="Cahill P."/>
            <person name="Channer S."/>
            <person name="Cheshatsang Y."/>
            <person name="Chuda L."/>
            <person name="Citroen M."/>
            <person name="Collymore A."/>
            <person name="Cooke P."/>
            <person name="Costello M."/>
            <person name="D'Aco K."/>
            <person name="Daza R."/>
            <person name="De Haan G."/>
            <person name="DeGray S."/>
            <person name="DeMaso C."/>
            <person name="Dhargay N."/>
            <person name="Dooley K."/>
            <person name="Dooley E."/>
            <person name="Doricent M."/>
            <person name="Dorje P."/>
            <person name="Dorjee K."/>
            <person name="Dupes A."/>
            <person name="Elong R."/>
            <person name="Falk J."/>
            <person name="Farina A."/>
            <person name="Faro S."/>
            <person name="Ferguson D."/>
            <person name="Fisher S."/>
            <person name="Foley C.D."/>
            <person name="Franke A."/>
            <person name="Friedrich D."/>
            <person name="Gadbois L."/>
            <person name="Gearin G."/>
            <person name="Gearin C.R."/>
            <person name="Giannoukos G."/>
            <person name="Goode T."/>
            <person name="Graham J."/>
            <person name="Grandbois E."/>
            <person name="Grewal S."/>
            <person name="Gyaltsen K."/>
            <person name="Hafez N."/>
            <person name="Hagos B."/>
            <person name="Hall J."/>
            <person name="Henson C."/>
            <person name="Hollinger A."/>
            <person name="Honan T."/>
            <person name="Huard M.D."/>
            <person name="Hughes L."/>
            <person name="Hurhula B."/>
            <person name="Husby M.E."/>
            <person name="Kamat A."/>
            <person name="Kanga B."/>
            <person name="Kashin S."/>
            <person name="Khazanovich D."/>
            <person name="Kisner P."/>
            <person name="Lance K."/>
            <person name="Lara M."/>
            <person name="Lee W."/>
            <person name="Lennon N."/>
            <person name="Letendre F."/>
            <person name="LeVine R."/>
            <person name="Lipovsky A."/>
            <person name="Liu X."/>
            <person name="Liu J."/>
            <person name="Liu S."/>
            <person name="Lokyitsang T."/>
            <person name="Lokyitsang Y."/>
            <person name="Lubonja R."/>
            <person name="Lui A."/>
            <person name="MacDonald P."/>
            <person name="Magnisalis V."/>
            <person name="Maru K."/>
            <person name="Matthews C."/>
            <person name="McCusker W."/>
            <person name="McDonough S."/>
            <person name="Mehta T."/>
            <person name="Meldrim J."/>
            <person name="Meneus L."/>
            <person name="Mihai O."/>
            <person name="Mihalev A."/>
            <person name="Mihova T."/>
            <person name="Mittelman R."/>
            <person name="Mlenga V."/>
            <person name="Montmayeur A."/>
            <person name="Mulrain L."/>
            <person name="Navidi A."/>
            <person name="Naylor J."/>
            <person name="Negash T."/>
            <person name="Nguyen T."/>
            <person name="Nguyen N."/>
            <person name="Nicol R."/>
            <person name="Norbu C."/>
            <person name="Norbu N."/>
            <person name="Novod N."/>
            <person name="O'Neill B."/>
            <person name="Osman S."/>
            <person name="Markiewicz E."/>
            <person name="Oyono O.L."/>
            <person name="Patti C."/>
            <person name="Phunkhang P."/>
            <person name="Pierre F."/>
            <person name="Priest M."/>
            <person name="Raghuraman S."/>
            <person name="Rege F."/>
            <person name="Reyes R."/>
            <person name="Rise C."/>
            <person name="Rogov P."/>
            <person name="Ross K."/>
            <person name="Ryan E."/>
            <person name="Settipalli S."/>
            <person name="Shea T."/>
            <person name="Sherpa N."/>
            <person name="Shi L."/>
            <person name="Shih D."/>
            <person name="Sparrow T."/>
            <person name="Spaulding J."/>
            <person name="Stalker J."/>
            <person name="Stange-Thomann N."/>
            <person name="Stavropoulos S."/>
            <person name="Stone C."/>
            <person name="Strader C."/>
            <person name="Tesfaye S."/>
            <person name="Thomson T."/>
            <person name="Thoulutsang Y."/>
            <person name="Thoulutsang D."/>
            <person name="Topham K."/>
            <person name="Topping I."/>
            <person name="Tsamla T."/>
            <person name="Vassiliev H."/>
            <person name="Vo A."/>
            <person name="Wangchuk T."/>
            <person name="Wangdi T."/>
            <person name="Weiand M."/>
            <person name="Wilkinson J."/>
            <person name="Wilson A."/>
            <person name="Yadav S."/>
            <person name="Young G."/>
            <person name="Yu Q."/>
            <person name="Zembek L."/>
            <person name="Zhong D."/>
            <person name="Zimmer A."/>
            <person name="Zwirko Z."/>
            <person name="Jaffe D.B."/>
            <person name="Alvarez P."/>
            <person name="Brockman W."/>
            <person name="Butler J."/>
            <person name="Chin C."/>
            <person name="Gnerre S."/>
            <person name="Grabherr M."/>
            <person name="Kleber M."/>
            <person name="Mauceli E."/>
            <person name="MacCallum I."/>
        </authorList>
    </citation>
    <scope>NUCLEOTIDE SEQUENCE [LARGE SCALE GENOMIC DNA]</scope>
    <source>
        <strain evidence="14">Tucson 15287-2541.00</strain>
    </source>
</reference>
<comment type="catalytic activity">
    <reaction evidence="9">
        <text>Preferential cleavage: Arg-|-Xaa, Lys-|-Xaa.</text>
        <dbReference type="EC" id="3.4.21.4"/>
    </reaction>
</comment>
<keyword evidence="5" id="KW-0378">Hydrolase</keyword>
<evidence type="ECO:0000256" key="6">
    <source>
        <dbReference type="ARBA" id="ARBA00022825"/>
    </source>
</evidence>
<dbReference type="PROSITE" id="PS00134">
    <property type="entry name" value="TRYPSIN_HIS"/>
    <property type="match status" value="1"/>
</dbReference>
<dbReference type="Gene3D" id="2.40.10.10">
    <property type="entry name" value="Trypsin-like serine proteases"/>
    <property type="match status" value="1"/>
</dbReference>
<keyword evidence="4 11" id="KW-0732">Signal</keyword>
<dbReference type="PhylomeDB" id="B4JIV2"/>
<evidence type="ECO:0000256" key="3">
    <source>
        <dbReference type="ARBA" id="ARBA00022670"/>
    </source>
</evidence>
<dbReference type="PRINTS" id="PR00722">
    <property type="entry name" value="CHYMOTRYPSIN"/>
</dbReference>
<evidence type="ECO:0000256" key="5">
    <source>
        <dbReference type="ARBA" id="ARBA00022801"/>
    </source>
</evidence>
<dbReference type="InterPro" id="IPR009003">
    <property type="entry name" value="Peptidase_S1_PA"/>
</dbReference>
<dbReference type="OMA" id="LPETTMC"/>
<protein>
    <recommendedName>
        <fullName evidence="10">trypsin</fullName>
        <ecNumber evidence="10">3.4.21.4</ecNumber>
    </recommendedName>
</protein>
<evidence type="ECO:0000256" key="1">
    <source>
        <dbReference type="ARBA" id="ARBA00004239"/>
    </source>
</evidence>
<evidence type="ECO:0000256" key="11">
    <source>
        <dbReference type="SAM" id="SignalP"/>
    </source>
</evidence>
<proteinExistence type="inferred from homology"/>
<keyword evidence="3" id="KW-0645">Protease</keyword>
<dbReference type="AlphaFoldDB" id="B4JIV2"/>
<dbReference type="InterPro" id="IPR001314">
    <property type="entry name" value="Peptidase_S1A"/>
</dbReference>
<evidence type="ECO:0000256" key="8">
    <source>
        <dbReference type="ARBA" id="ARBA00023157"/>
    </source>
</evidence>
<gene>
    <name evidence="13" type="primary">Dgri\GH12388</name>
    <name evidence="13" type="ORF">Dgri_GH12388</name>
</gene>
<dbReference type="STRING" id="7222.B4JIV2"/>
<dbReference type="PROSITE" id="PS50240">
    <property type="entry name" value="TRYPSIN_DOM"/>
    <property type="match status" value="1"/>
</dbReference>
<dbReference type="InterPro" id="IPR050430">
    <property type="entry name" value="Peptidase_S1"/>
</dbReference>
<dbReference type="EMBL" id="CH916370">
    <property type="protein sequence ID" value="EDV99516.1"/>
    <property type="molecule type" value="Genomic_DNA"/>
</dbReference>
<dbReference type="PANTHER" id="PTHR24276">
    <property type="entry name" value="POLYSERASE-RELATED"/>
    <property type="match status" value="1"/>
</dbReference>
<feature type="signal peptide" evidence="11">
    <location>
        <begin position="1"/>
        <end position="21"/>
    </location>
</feature>
<dbReference type="GO" id="GO:0004252">
    <property type="term" value="F:serine-type endopeptidase activity"/>
    <property type="evidence" value="ECO:0007669"/>
    <property type="project" value="UniProtKB-EC"/>
</dbReference>
<dbReference type="PANTHER" id="PTHR24276:SF91">
    <property type="entry name" value="AT26814P-RELATED"/>
    <property type="match status" value="1"/>
</dbReference>
<comment type="similarity">
    <text evidence="2">Belongs to the peptidase S1 family.</text>
</comment>
<accession>B4JIV2</accession>